<reference evidence="1" key="1">
    <citation type="journal article" date="2021" name="Proc. Natl. Acad. Sci. U.S.A.">
        <title>A Catalog of Tens of Thousands of Viruses from Human Metagenomes Reveals Hidden Associations with Chronic Diseases.</title>
        <authorList>
            <person name="Tisza M.J."/>
            <person name="Buck C.B."/>
        </authorList>
    </citation>
    <scope>NUCLEOTIDE SEQUENCE</scope>
    <source>
        <strain evidence="1">CtLdn10</strain>
    </source>
</reference>
<name>A0A8S5SRF9_9CAUD</name>
<dbReference type="EMBL" id="BK032647">
    <property type="protein sequence ID" value="DAF53162.1"/>
    <property type="molecule type" value="Genomic_DNA"/>
</dbReference>
<protein>
    <recommendedName>
        <fullName evidence="2">Holin</fullName>
    </recommendedName>
</protein>
<evidence type="ECO:0000313" key="1">
    <source>
        <dbReference type="EMBL" id="DAF53162.1"/>
    </source>
</evidence>
<sequence length="89" mass="9940">MKKFYKNLKQRWSSETPRFFKWIVRIGAVISGAALAIQAALAAGGATEPEWWTKIYPYLIALPAGMATVAKLTHDNNVDKDNSKTDENN</sequence>
<proteinExistence type="predicted"/>
<organism evidence="1">
    <name type="scientific">Siphoviridae sp. ctLdn10</name>
    <dbReference type="NCBI Taxonomy" id="2827847"/>
    <lineage>
        <taxon>Viruses</taxon>
        <taxon>Duplodnaviria</taxon>
        <taxon>Heunggongvirae</taxon>
        <taxon>Uroviricota</taxon>
        <taxon>Caudoviricetes</taxon>
    </lineage>
</organism>
<evidence type="ECO:0008006" key="2">
    <source>
        <dbReference type="Google" id="ProtNLM"/>
    </source>
</evidence>
<accession>A0A8S5SRF9</accession>